<accession>A0A7G9FMY7</accession>
<name>A0A7G9FMY7_9FIRM</name>
<dbReference type="AlphaFoldDB" id="A0A7G9FMY7"/>
<dbReference type="Proteomes" id="UP000515819">
    <property type="component" value="Chromosome"/>
</dbReference>
<evidence type="ECO:0000259" key="1">
    <source>
        <dbReference type="Pfam" id="PF04991"/>
    </source>
</evidence>
<dbReference type="Pfam" id="PF04991">
    <property type="entry name" value="LicD"/>
    <property type="match status" value="1"/>
</dbReference>
<dbReference type="InterPro" id="IPR007074">
    <property type="entry name" value="LicD/FKTN/FKRP_NTP_transf"/>
</dbReference>
<protein>
    <submittedName>
        <fullName evidence="2">LicD family protein</fullName>
    </submittedName>
</protein>
<organism evidence="2 3">
    <name type="scientific">Wujia chipingensis</name>
    <dbReference type="NCBI Taxonomy" id="2763670"/>
    <lineage>
        <taxon>Bacteria</taxon>
        <taxon>Bacillati</taxon>
        <taxon>Bacillota</taxon>
        <taxon>Clostridia</taxon>
        <taxon>Lachnospirales</taxon>
        <taxon>Lachnospiraceae</taxon>
        <taxon>Wujia</taxon>
    </lineage>
</organism>
<dbReference type="PANTHER" id="PTHR43404">
    <property type="entry name" value="LIPOPOLYSACCHARIDE CHOLINEPHOSPHOTRANSFERASE LICD"/>
    <property type="match status" value="1"/>
</dbReference>
<reference evidence="2 3" key="1">
    <citation type="submission" date="2020-08" db="EMBL/GenBank/DDBJ databases">
        <authorList>
            <person name="Liu C."/>
            <person name="Sun Q."/>
        </authorList>
    </citation>
    <scope>NUCLEOTIDE SEQUENCE [LARGE SCALE GENOMIC DNA]</scope>
    <source>
        <strain evidence="2 3">NSJ-4</strain>
    </source>
</reference>
<dbReference type="InterPro" id="IPR052942">
    <property type="entry name" value="LPS_cholinephosphotransferase"/>
</dbReference>
<dbReference type="KEGG" id="wcp:H9Q76_00990"/>
<dbReference type="RefSeq" id="WP_249321388.1">
    <property type="nucleotide sequence ID" value="NZ_CP060632.1"/>
</dbReference>
<sequence>MKLTTEFYQDEVRYGFYVPTAIKQAWGAELQILAEIDRICKKYNIRYFAEWGTLIGAVRHGGFVPWDDDMDIGMLRKDYERFKEVAKDELPGEFAIHDYATKENHWLFLSRVVNCNQICFEEEHLRKYHNFPYIATVDIFVMDYLYRDEEQEKARCEEIKHILAVADQIIEGRMQDSVREMFLQELENKYQTKLPRPKNARELGISLYRLAELQMARVPADESDAVAQIFPWVLKGNRGLPKKCYDTLVRLPFEEITIPVPEDYDTALRYRYGDYMTIRKVWGGHDYPYFEGQRKNLQAVADFPLPEFAFQPEMLYDSTGHVCRNANAFDGISQNSLCDNAGRVCKEVDKKSSCKQEKDVEEQTLTDIARQYVSVLDEMMENCTAQMQEQQYGDVLSVLPELQQLVVDFGTLLEEVRGETNPCVQNVVAKIQEYCDALYALYEQLNTRLQEPDTLKIGQQPADVSDADATVCASYEAFARSYTKMKAEIQQFCIARRSVLFICTGMREWHAYEHLCDEERQKADTDVYIACVPTVFKDIYGHAEYVQSTEDANTMRIQDHIQNLYGEFADNIQFMPWQKVNPALLAPGTIYIQDPYDGENPCLTIPPIYYAGNLRKYTKNLIYVPAYKVKEFGAEDTTDRYNMKHYVTAPALMYADQIYVQSENMRQRYLECLVEFSGEAYRAIWERKISVSEFVFQSEAGKGTSQKTILYCIGETELANLGKRALAHVESRLQIFADNHENLQVQICFYPPRLSDWEVDLQRVKTLTEMLRTYAETNKTWCTLEKPQEQEDLAAYRERLAMNGGAYYGSPSPYVHAFTLHEKPVMLASTEIEY</sequence>
<dbReference type="GO" id="GO:0009100">
    <property type="term" value="P:glycoprotein metabolic process"/>
    <property type="evidence" value="ECO:0007669"/>
    <property type="project" value="UniProtKB-ARBA"/>
</dbReference>
<keyword evidence="3" id="KW-1185">Reference proteome</keyword>
<gene>
    <name evidence="2" type="ORF">H9Q76_00990</name>
</gene>
<evidence type="ECO:0000313" key="3">
    <source>
        <dbReference type="Proteomes" id="UP000515819"/>
    </source>
</evidence>
<dbReference type="EMBL" id="CP060632">
    <property type="protein sequence ID" value="QNL99918.1"/>
    <property type="molecule type" value="Genomic_DNA"/>
</dbReference>
<dbReference type="PANTHER" id="PTHR43404:SF2">
    <property type="entry name" value="LIPOPOLYSACCHARIDE CHOLINEPHOSPHOTRANSFERASE LICD"/>
    <property type="match status" value="1"/>
</dbReference>
<proteinExistence type="predicted"/>
<feature type="domain" description="LicD/FKTN/FKRP nucleotidyltransferase" evidence="1">
    <location>
        <begin position="40"/>
        <end position="273"/>
    </location>
</feature>
<evidence type="ECO:0000313" key="2">
    <source>
        <dbReference type="EMBL" id="QNL99918.1"/>
    </source>
</evidence>